<dbReference type="EMBL" id="CAKMAB010000019">
    <property type="protein sequence ID" value="CAH1057353.1"/>
    <property type="molecule type" value="Genomic_DNA"/>
</dbReference>
<reference evidence="1" key="1">
    <citation type="submission" date="2021-12" db="EMBL/GenBank/DDBJ databases">
        <authorList>
            <person name="Criscuolo A."/>
        </authorList>
    </citation>
    <scope>NUCLEOTIDE SEQUENCE</scope>
    <source>
        <strain evidence="1">CIP111894</strain>
    </source>
</reference>
<name>A0ABN8FH34_9BACL</name>
<proteinExistence type="predicted"/>
<evidence type="ECO:0000313" key="1">
    <source>
        <dbReference type="EMBL" id="CAH1057353.1"/>
    </source>
</evidence>
<organism evidence="1 2">
    <name type="scientific">Paenibacillus pseudetheri</name>
    <dbReference type="NCBI Taxonomy" id="2897682"/>
    <lineage>
        <taxon>Bacteria</taxon>
        <taxon>Bacillati</taxon>
        <taxon>Bacillota</taxon>
        <taxon>Bacilli</taxon>
        <taxon>Bacillales</taxon>
        <taxon>Paenibacillaceae</taxon>
        <taxon>Paenibacillus</taxon>
    </lineage>
</organism>
<protein>
    <submittedName>
        <fullName evidence="1">Uncharacterized protein</fullName>
    </submittedName>
</protein>
<evidence type="ECO:0000313" key="2">
    <source>
        <dbReference type="Proteomes" id="UP000838749"/>
    </source>
</evidence>
<keyword evidence="2" id="KW-1185">Reference proteome</keyword>
<comment type="caution">
    <text evidence="1">The sequence shown here is derived from an EMBL/GenBank/DDBJ whole genome shotgun (WGS) entry which is preliminary data.</text>
</comment>
<dbReference type="Proteomes" id="UP000838749">
    <property type="component" value="Unassembled WGS sequence"/>
</dbReference>
<accession>A0ABN8FH34</accession>
<sequence>MNAVEESELPINTVRFFMPIVMELSKAVLT</sequence>
<gene>
    <name evidence="1" type="ORF">PAECIP111894_03511</name>
</gene>